<dbReference type="GeneID" id="36321610"/>
<dbReference type="EMBL" id="JPQZ01000093">
    <property type="protein sequence ID" value="KKO74257.1"/>
    <property type="molecule type" value="Genomic_DNA"/>
</dbReference>
<comment type="caution">
    <text evidence="1">The sequence shown here is derived from an EMBL/GenBank/DDBJ whole genome shotgun (WGS) entry which is preliminary data.</text>
</comment>
<reference evidence="1 2" key="1">
    <citation type="journal article" date="2015" name="Environ. Microbiol.">
        <title>Genome analyses suggest the presence of polyploidy and recent human-driven expansions in eight global populations of the honeybee pathogen Nosema ceranae.</title>
        <authorList>
            <person name="Pelin A."/>
            <person name="Selman M."/>
            <person name="Aris-Brosou S."/>
            <person name="Farinelli L."/>
            <person name="Corradi N."/>
        </authorList>
    </citation>
    <scope>NUCLEOTIDE SEQUENCE [LARGE SCALE GENOMIC DNA]</scope>
    <source>
        <strain evidence="1 2">PA08 1199</strain>
    </source>
</reference>
<gene>
    <name evidence="1" type="ORF">AAJ76_9300010958</name>
</gene>
<evidence type="ECO:0000313" key="2">
    <source>
        <dbReference type="Proteomes" id="UP000034350"/>
    </source>
</evidence>
<dbReference type="Proteomes" id="UP000034350">
    <property type="component" value="Unassembled WGS sequence"/>
</dbReference>
<keyword evidence="2" id="KW-1185">Reference proteome</keyword>
<name>A0A0F9YNF3_9MICR</name>
<dbReference type="RefSeq" id="XP_024329999.1">
    <property type="nucleotide sequence ID" value="XM_024476654.1"/>
</dbReference>
<proteinExistence type="predicted"/>
<accession>A0A0F9YNF3</accession>
<organism evidence="1 2">
    <name type="scientific">Vairimorpha ceranae</name>
    <dbReference type="NCBI Taxonomy" id="40302"/>
    <lineage>
        <taxon>Eukaryota</taxon>
        <taxon>Fungi</taxon>
        <taxon>Fungi incertae sedis</taxon>
        <taxon>Microsporidia</taxon>
        <taxon>Nosematidae</taxon>
        <taxon>Vairimorpha</taxon>
    </lineage>
</organism>
<protein>
    <submittedName>
        <fullName evidence="1">Uncharacterized protein</fullName>
    </submittedName>
</protein>
<dbReference type="AlphaFoldDB" id="A0A0F9YNF3"/>
<dbReference type="VEuPathDB" id="MicrosporidiaDB:AAJ76_9300010958"/>
<evidence type="ECO:0000313" key="1">
    <source>
        <dbReference type="EMBL" id="KKO74257.1"/>
    </source>
</evidence>
<sequence length="46" mass="5605">MKIFSNKIKDNYKNNNDQKRGLFYVGTRAPLIKNFLELYFKLLFIF</sequence>